<dbReference type="OrthoDB" id="3561125at2759"/>
<dbReference type="PROSITE" id="PS50157">
    <property type="entry name" value="ZINC_FINGER_C2H2_2"/>
    <property type="match status" value="3"/>
</dbReference>
<dbReference type="PROSITE" id="PS00028">
    <property type="entry name" value="ZINC_FINGER_C2H2_1"/>
    <property type="match status" value="2"/>
</dbReference>
<keyword evidence="4" id="KW-0862">Zinc</keyword>
<keyword evidence="6" id="KW-0175">Coiled coil</keyword>
<dbReference type="GO" id="GO:0000977">
    <property type="term" value="F:RNA polymerase II transcription regulatory region sequence-specific DNA binding"/>
    <property type="evidence" value="ECO:0007669"/>
    <property type="project" value="TreeGrafter"/>
</dbReference>
<dbReference type="InterPro" id="IPR013087">
    <property type="entry name" value="Znf_C2H2_type"/>
</dbReference>
<keyword evidence="3 5" id="KW-0863">Zinc-finger</keyword>
<evidence type="ECO:0000313" key="9">
    <source>
        <dbReference type="Proteomes" id="UP001152888"/>
    </source>
</evidence>
<feature type="domain" description="C2H2-type" evidence="7">
    <location>
        <begin position="253"/>
        <end position="280"/>
    </location>
</feature>
<gene>
    <name evidence="8" type="ORF">ACAOBT_LOCUS19899</name>
</gene>
<evidence type="ECO:0000256" key="2">
    <source>
        <dbReference type="ARBA" id="ARBA00022737"/>
    </source>
</evidence>
<dbReference type="GO" id="GO:0008270">
    <property type="term" value="F:zinc ion binding"/>
    <property type="evidence" value="ECO:0007669"/>
    <property type="project" value="UniProtKB-KW"/>
</dbReference>
<comment type="caution">
    <text evidence="8">The sequence shown here is derived from an EMBL/GenBank/DDBJ whole genome shotgun (WGS) entry which is preliminary data.</text>
</comment>
<dbReference type="GO" id="GO:0000981">
    <property type="term" value="F:DNA-binding transcription factor activity, RNA polymerase II-specific"/>
    <property type="evidence" value="ECO:0007669"/>
    <property type="project" value="TreeGrafter"/>
</dbReference>
<proteinExistence type="predicted"/>
<keyword evidence="9" id="KW-1185">Reference proteome</keyword>
<sequence>MASTCNYCRLHFENDEFRDKHHMQCGPQLSIKIHLDKAIERQLSAKLKELTDENTSKKDALKDAKEKKKHHCSECPYKTDRRNCLDIHRLRHSKEGAKIFVCTTCKFQSYLEKSYTRHLNIHNKNSKKIYCHLCDYKASRKDLLNQHMLCHDRSNKKMYSCNICDYKSVYKSGIRSHSLVHEKSHRPHYICYYCNFKTHDKGTLKKHIQRHLKRLTPFKCPSCMNEYSLKTSRDEHILRIHPNLSHLVTSKVHNCSVCSYKTTQTGGLRSHQMKHSKENAEIFKCKICDYSSYRKGGFKLHMRIHDNIKKFICVKCKKKFIQDSHLANHILANHGKDKKLVSTIARKIYTCEFCKYRAINKNRMVEHYNGLHNKKFT</sequence>
<dbReference type="SUPFAM" id="SSF57667">
    <property type="entry name" value="beta-beta-alpha zinc fingers"/>
    <property type="match status" value="2"/>
</dbReference>
<evidence type="ECO:0000256" key="6">
    <source>
        <dbReference type="SAM" id="Coils"/>
    </source>
</evidence>
<dbReference type="Proteomes" id="UP001152888">
    <property type="component" value="Unassembled WGS sequence"/>
</dbReference>
<dbReference type="GO" id="GO:0005634">
    <property type="term" value="C:nucleus"/>
    <property type="evidence" value="ECO:0007669"/>
    <property type="project" value="TreeGrafter"/>
</dbReference>
<accession>A0A9P0LCP0</accession>
<dbReference type="InterPro" id="IPR036236">
    <property type="entry name" value="Znf_C2H2_sf"/>
</dbReference>
<dbReference type="Gene3D" id="3.30.160.60">
    <property type="entry name" value="Classic Zinc Finger"/>
    <property type="match status" value="5"/>
</dbReference>
<feature type="coiled-coil region" evidence="6">
    <location>
        <begin position="40"/>
        <end position="67"/>
    </location>
</feature>
<feature type="domain" description="C2H2-type" evidence="7">
    <location>
        <begin position="283"/>
        <end position="310"/>
    </location>
</feature>
<evidence type="ECO:0000259" key="7">
    <source>
        <dbReference type="PROSITE" id="PS50157"/>
    </source>
</evidence>
<dbReference type="AlphaFoldDB" id="A0A9P0LCP0"/>
<evidence type="ECO:0000256" key="4">
    <source>
        <dbReference type="ARBA" id="ARBA00022833"/>
    </source>
</evidence>
<feature type="domain" description="C2H2-type" evidence="7">
    <location>
        <begin position="311"/>
        <end position="339"/>
    </location>
</feature>
<evidence type="ECO:0000313" key="8">
    <source>
        <dbReference type="EMBL" id="CAH1990823.1"/>
    </source>
</evidence>
<dbReference type="EMBL" id="CAKOFQ010007098">
    <property type="protein sequence ID" value="CAH1990823.1"/>
    <property type="molecule type" value="Genomic_DNA"/>
</dbReference>
<name>A0A9P0LCP0_ACAOB</name>
<dbReference type="PANTHER" id="PTHR24409:SF434">
    <property type="entry name" value="FI01124P-RELATED"/>
    <property type="match status" value="1"/>
</dbReference>
<dbReference type="PANTHER" id="PTHR24409">
    <property type="entry name" value="ZINC FINGER PROTEIN 142"/>
    <property type="match status" value="1"/>
</dbReference>
<protein>
    <recommendedName>
        <fullName evidence="7">C2H2-type domain-containing protein</fullName>
    </recommendedName>
</protein>
<dbReference type="SMART" id="SM00355">
    <property type="entry name" value="ZnF_C2H2"/>
    <property type="match status" value="10"/>
</dbReference>
<keyword evidence="2" id="KW-0677">Repeat</keyword>
<keyword evidence="1" id="KW-0479">Metal-binding</keyword>
<evidence type="ECO:0000256" key="3">
    <source>
        <dbReference type="ARBA" id="ARBA00022771"/>
    </source>
</evidence>
<reference evidence="8" key="1">
    <citation type="submission" date="2022-03" db="EMBL/GenBank/DDBJ databases">
        <authorList>
            <person name="Sayadi A."/>
        </authorList>
    </citation>
    <scope>NUCLEOTIDE SEQUENCE</scope>
</reference>
<dbReference type="Pfam" id="PF00096">
    <property type="entry name" value="zf-C2H2"/>
    <property type="match status" value="2"/>
</dbReference>
<evidence type="ECO:0000256" key="5">
    <source>
        <dbReference type="PROSITE-ProRule" id="PRU00042"/>
    </source>
</evidence>
<organism evidence="8 9">
    <name type="scientific">Acanthoscelides obtectus</name>
    <name type="common">Bean weevil</name>
    <name type="synonym">Bruchus obtectus</name>
    <dbReference type="NCBI Taxonomy" id="200917"/>
    <lineage>
        <taxon>Eukaryota</taxon>
        <taxon>Metazoa</taxon>
        <taxon>Ecdysozoa</taxon>
        <taxon>Arthropoda</taxon>
        <taxon>Hexapoda</taxon>
        <taxon>Insecta</taxon>
        <taxon>Pterygota</taxon>
        <taxon>Neoptera</taxon>
        <taxon>Endopterygota</taxon>
        <taxon>Coleoptera</taxon>
        <taxon>Polyphaga</taxon>
        <taxon>Cucujiformia</taxon>
        <taxon>Chrysomeloidea</taxon>
        <taxon>Chrysomelidae</taxon>
        <taxon>Bruchinae</taxon>
        <taxon>Bruchini</taxon>
        <taxon>Acanthoscelides</taxon>
    </lineage>
</organism>
<evidence type="ECO:0000256" key="1">
    <source>
        <dbReference type="ARBA" id="ARBA00022723"/>
    </source>
</evidence>